<dbReference type="PANTHER" id="PTHR45842">
    <property type="entry name" value="SYNAPTIC ADHESION-LIKE MOLECULE SALM"/>
    <property type="match status" value="1"/>
</dbReference>
<evidence type="ECO:0000259" key="12">
    <source>
        <dbReference type="PROSITE" id="PS50835"/>
    </source>
</evidence>
<feature type="compositionally biased region" description="Polar residues" evidence="9">
    <location>
        <begin position="1299"/>
        <end position="1309"/>
    </location>
</feature>
<keyword evidence="10" id="KW-0472">Membrane</keyword>
<keyword evidence="3" id="KW-0433">Leucine-rich repeat</keyword>
<evidence type="ECO:0000256" key="3">
    <source>
        <dbReference type="ARBA" id="ARBA00022614"/>
    </source>
</evidence>
<keyword evidence="5" id="KW-0677">Repeat</keyword>
<dbReference type="Pfam" id="PF13927">
    <property type="entry name" value="Ig_3"/>
    <property type="match status" value="1"/>
</dbReference>
<feature type="domain" description="Ig-like" evidence="12">
    <location>
        <begin position="733"/>
        <end position="820"/>
    </location>
</feature>
<dbReference type="CDD" id="cd05763">
    <property type="entry name" value="IgI_LRIG1-like"/>
    <property type="match status" value="1"/>
</dbReference>
<feature type="region of interest" description="Disordered" evidence="9">
    <location>
        <begin position="1208"/>
        <end position="1309"/>
    </location>
</feature>
<comment type="subcellular location">
    <subcellularLocation>
        <location evidence="1">Cytoplasm</location>
    </subcellularLocation>
</comment>
<dbReference type="FunFam" id="3.80.10.10:FF:001164">
    <property type="entry name" value="GH01279p"/>
    <property type="match status" value="2"/>
</dbReference>
<reference evidence="14" key="1">
    <citation type="submission" date="2015-02" db="EMBL/GenBank/DDBJ databases">
        <title>Genome sequencing for Strongylocentrotus purpuratus.</title>
        <authorList>
            <person name="Murali S."/>
            <person name="Liu Y."/>
            <person name="Vee V."/>
            <person name="English A."/>
            <person name="Wang M."/>
            <person name="Skinner E."/>
            <person name="Han Y."/>
            <person name="Muzny D.M."/>
            <person name="Worley K.C."/>
            <person name="Gibbs R.A."/>
        </authorList>
    </citation>
    <scope>NUCLEOTIDE SEQUENCE</scope>
</reference>
<dbReference type="PANTHER" id="PTHR45842:SF21">
    <property type="entry name" value="IG-LIKE DOMAIN-CONTAINING PROTEIN"/>
    <property type="match status" value="1"/>
</dbReference>
<dbReference type="OrthoDB" id="5917255at2759"/>
<dbReference type="SMART" id="SM00082">
    <property type="entry name" value="LRRCT"/>
    <property type="match status" value="1"/>
</dbReference>
<evidence type="ECO:0000256" key="8">
    <source>
        <dbReference type="ARBA" id="ARBA00023319"/>
    </source>
</evidence>
<dbReference type="GeneID" id="580332"/>
<dbReference type="InterPro" id="IPR003591">
    <property type="entry name" value="Leu-rich_rpt_typical-subtyp"/>
</dbReference>
<dbReference type="SMART" id="SM00364">
    <property type="entry name" value="LRR_BAC"/>
    <property type="match status" value="6"/>
</dbReference>
<feature type="region of interest" description="Disordered" evidence="9">
    <location>
        <begin position="873"/>
        <end position="917"/>
    </location>
</feature>
<reference evidence="13" key="2">
    <citation type="submission" date="2021-01" db="UniProtKB">
        <authorList>
            <consortium name="EnsemblMetazoa"/>
        </authorList>
    </citation>
    <scope>IDENTIFICATION</scope>
</reference>
<dbReference type="SUPFAM" id="SSF48726">
    <property type="entry name" value="Immunoglobulin"/>
    <property type="match status" value="3"/>
</dbReference>
<keyword evidence="2" id="KW-0963">Cytoplasm</keyword>
<feature type="transmembrane region" description="Helical" evidence="10">
    <location>
        <begin position="836"/>
        <end position="857"/>
    </location>
</feature>
<evidence type="ECO:0000256" key="2">
    <source>
        <dbReference type="ARBA" id="ARBA00022490"/>
    </source>
</evidence>
<feature type="region of interest" description="Disordered" evidence="9">
    <location>
        <begin position="341"/>
        <end position="367"/>
    </location>
</feature>
<evidence type="ECO:0000256" key="4">
    <source>
        <dbReference type="ARBA" id="ARBA00022729"/>
    </source>
</evidence>
<dbReference type="SMART" id="SM00409">
    <property type="entry name" value="IG"/>
    <property type="match status" value="3"/>
</dbReference>
<protein>
    <recommendedName>
        <fullName evidence="12">Ig-like domain-containing protein</fullName>
    </recommendedName>
</protein>
<feature type="region of interest" description="Disordered" evidence="9">
    <location>
        <begin position="1071"/>
        <end position="1102"/>
    </location>
</feature>
<sequence>MATYSSQIFRCFYTVLVVYCLLLDTAKYVSGQNVLCPEECWCLGSLVDCSKRHLTSIPTDLPTWVTMLELQSNRIASIPDGTFDRLSQLEDLDLSSNKLRRLNASTFDGLSNLQQLKLASNKLTSLPILGPSARNLTQLILHHNRITNISPAALRGLTSLRTLDLSYNRIGHLRTDTFPTDNRLQFLLLENNRISTLQQGCLNNLRSLEILKLNRNRIASLPRDLFTHLESLNLLELSRNELTTVDSLVFSGLESLEELSLSRNQLTDLMDGAFYGLNAIQQLELDGNELTTISRRWLFGLKSLLHLTVAHNRINETEASGWEFCPNLEYLDLSHNRLTTLETEEESVGESGGPAAQGTSGGAPGSVGVPPWPPLLRELYINHNRVTQVADGAFIQLNLLQVLDLSDNVIAWTVDDMTGAFEGLESLLRLGLANNNINSISRRAFSGLVNLQSLDFAGNVITTVENNAFEGMPQLTQLLVNSSSMVCDCQMAWFPVWIKENNLGEGVDGRCAHPDTLQGLDIFSVDPEVFTCDDRLKPFIIREPETVTSLKNDNVSLICTAGSTSDVQVTMLWKKDKAIMEDANPIYFERLNPSGVNEYTSVLNLPHIKEADQGRFQCIISNEFGVTYSKKARVTVHIYPSFTVTPRHVSVRVGGIAELPCAATGHPTPKIAWQKDGGINFPAARQRRIKVKTELAEFYIDNVQISDTGVYTCTALNAAGTISTNATLTVLEPPLFTRQMKDLTVEVGEPAVLECNVEGSPRPSIRWFKDEEPFTLSDGMHLTDFDRYLIIMNAAGRDGGTYTCEATNSLGVRTDTAKLVVTQNSGTVWNMTTTSIIIVVVICCILGTSLIWVVIIYHTRKRTSRYRVEESHHHVVPPEIPSSTLNGSSEGTIHQETSSGVSSAATDKYQDDNASDCDSLDGPVGKLSTFRFSNQVRMAAIFPSETKVIQPPELAPCPRQHHCNIQDGPHQSGMERYCPSDSLSEADRTTLERRGQLTALPCCNGTGRSLDSAINKHMYLHHGGGGGRNHPLRKGGSDGEEGEIEEEDEDEVFMDEATRDRLQRERLLTNSDEGLGSQTASPVNRHNYRRSNHPPPQCCHSYTSVSSPEGRCTSPSSFNIPHENAQRGDAYSRMAMSSSSLPCNGRIPNVHLYENPTSSTQDKDLIDGHLCRSHNHVNNVNNNSNTNHSPVADPIRQSHSIPTAISSTGNVSPGIGALLSPTTPPTTTHQVQNGHLHSHHRPHHPNRHNEKPTHQNSRKSGRHPEKHHVKSKTSPKSGQSIPRTSYLPSSNAHPAHHVTSPTLTSLTEA</sequence>
<evidence type="ECO:0000313" key="14">
    <source>
        <dbReference type="Proteomes" id="UP000007110"/>
    </source>
</evidence>
<feature type="compositionally biased region" description="Polar residues" evidence="9">
    <location>
        <begin position="1071"/>
        <end position="1084"/>
    </location>
</feature>
<feature type="signal peptide" evidence="11">
    <location>
        <begin position="1"/>
        <end position="31"/>
    </location>
</feature>
<feature type="compositionally biased region" description="Basic residues" evidence="9">
    <location>
        <begin position="1256"/>
        <end position="1273"/>
    </location>
</feature>
<dbReference type="Proteomes" id="UP000007110">
    <property type="component" value="Unassembled WGS sequence"/>
</dbReference>
<feature type="domain" description="Ig-like" evidence="12">
    <location>
        <begin position="538"/>
        <end position="635"/>
    </location>
</feature>
<dbReference type="SMART" id="SM00408">
    <property type="entry name" value="IGc2"/>
    <property type="match status" value="3"/>
</dbReference>
<dbReference type="FunFam" id="2.60.40.10:FF:000425">
    <property type="entry name" value="Myosin light chain kinase"/>
    <property type="match status" value="1"/>
</dbReference>
<keyword evidence="10" id="KW-1133">Transmembrane helix</keyword>
<proteinExistence type="predicted"/>
<dbReference type="FunFam" id="2.60.40.10:FF:000150">
    <property type="entry name" value="Leucine rich repeats and immunoglobulin like domains 3"/>
    <property type="match status" value="1"/>
</dbReference>
<dbReference type="InterPro" id="IPR000372">
    <property type="entry name" value="LRRNT"/>
</dbReference>
<feature type="compositionally biased region" description="Acidic residues" evidence="9">
    <location>
        <begin position="1038"/>
        <end position="1051"/>
    </location>
</feature>
<keyword evidence="8" id="KW-0393">Immunoglobulin domain</keyword>
<evidence type="ECO:0000256" key="1">
    <source>
        <dbReference type="ARBA" id="ARBA00004496"/>
    </source>
</evidence>
<dbReference type="InterPro" id="IPR036179">
    <property type="entry name" value="Ig-like_dom_sf"/>
</dbReference>
<dbReference type="SMART" id="SM00365">
    <property type="entry name" value="LRR_SD22"/>
    <property type="match status" value="8"/>
</dbReference>
<organism evidence="13 14">
    <name type="scientific">Strongylocentrotus purpuratus</name>
    <name type="common">Purple sea urchin</name>
    <dbReference type="NCBI Taxonomy" id="7668"/>
    <lineage>
        <taxon>Eukaryota</taxon>
        <taxon>Metazoa</taxon>
        <taxon>Echinodermata</taxon>
        <taxon>Eleutherozoa</taxon>
        <taxon>Echinozoa</taxon>
        <taxon>Echinoidea</taxon>
        <taxon>Euechinoidea</taxon>
        <taxon>Echinacea</taxon>
        <taxon>Camarodonta</taxon>
        <taxon>Echinidea</taxon>
        <taxon>Strongylocentrotidae</taxon>
        <taxon>Strongylocentrotus</taxon>
    </lineage>
</organism>
<dbReference type="Pfam" id="PF00560">
    <property type="entry name" value="LRR_1"/>
    <property type="match status" value="1"/>
</dbReference>
<dbReference type="OMA" id="CTDCMET"/>
<dbReference type="InterPro" id="IPR007110">
    <property type="entry name" value="Ig-like_dom"/>
</dbReference>
<dbReference type="InterPro" id="IPR032675">
    <property type="entry name" value="LRR_dom_sf"/>
</dbReference>
<dbReference type="InterPro" id="IPR003598">
    <property type="entry name" value="Ig_sub2"/>
</dbReference>
<keyword evidence="14" id="KW-1185">Reference proteome</keyword>
<dbReference type="InterPro" id="IPR013783">
    <property type="entry name" value="Ig-like_fold"/>
</dbReference>
<dbReference type="RefSeq" id="XP_030827829.1">
    <property type="nucleotide sequence ID" value="XM_030971969.1"/>
</dbReference>
<feature type="domain" description="Ig-like" evidence="12">
    <location>
        <begin position="640"/>
        <end position="729"/>
    </location>
</feature>
<keyword evidence="4 11" id="KW-0732">Signal</keyword>
<dbReference type="InterPro" id="IPR013098">
    <property type="entry name" value="Ig_I-set"/>
</dbReference>
<dbReference type="PROSITE" id="PS50835">
    <property type="entry name" value="IG_LIKE"/>
    <property type="match status" value="3"/>
</dbReference>
<feature type="compositionally biased region" description="Polar residues" evidence="9">
    <location>
        <begin position="1274"/>
        <end position="1292"/>
    </location>
</feature>
<evidence type="ECO:0000256" key="11">
    <source>
        <dbReference type="SAM" id="SignalP"/>
    </source>
</evidence>
<evidence type="ECO:0000313" key="13">
    <source>
        <dbReference type="EnsemblMetazoa" id="XP_030827829"/>
    </source>
</evidence>
<dbReference type="Gene3D" id="2.60.40.10">
    <property type="entry name" value="Immunoglobulins"/>
    <property type="match status" value="3"/>
</dbReference>
<dbReference type="FunFam" id="3.80.10.10:FF:000023">
    <property type="entry name" value="Leucine rich repeats and immunoglobulin like domains 3"/>
    <property type="match status" value="1"/>
</dbReference>
<dbReference type="GO" id="GO:0016020">
    <property type="term" value="C:membrane"/>
    <property type="evidence" value="ECO:0007669"/>
    <property type="project" value="UniProtKB-SubCell"/>
</dbReference>
<accession>A0A7M7MWV3</accession>
<dbReference type="InterPro" id="IPR050467">
    <property type="entry name" value="LRFN"/>
</dbReference>
<dbReference type="SMART" id="SM00013">
    <property type="entry name" value="LRRNT"/>
    <property type="match status" value="1"/>
</dbReference>
<keyword evidence="7" id="KW-0325">Glycoprotein</keyword>
<dbReference type="InterPro" id="IPR001611">
    <property type="entry name" value="Leu-rich_rpt"/>
</dbReference>
<dbReference type="EnsemblMetazoa" id="XM_030971969">
    <property type="protein sequence ID" value="XP_030827829"/>
    <property type="gene ID" value="LOC580332"/>
</dbReference>
<feature type="compositionally biased region" description="Basic residues" evidence="9">
    <location>
        <begin position="1236"/>
        <end position="1246"/>
    </location>
</feature>
<dbReference type="InterPro" id="IPR003599">
    <property type="entry name" value="Ig_sub"/>
</dbReference>
<keyword evidence="10" id="KW-0812">Transmembrane</keyword>
<dbReference type="Pfam" id="PF07679">
    <property type="entry name" value="I-set"/>
    <property type="match status" value="2"/>
</dbReference>
<evidence type="ECO:0000256" key="10">
    <source>
        <dbReference type="SAM" id="Phobius"/>
    </source>
</evidence>
<feature type="region of interest" description="Disordered" evidence="9">
    <location>
        <begin position="1022"/>
        <end position="1051"/>
    </location>
</feature>
<dbReference type="SUPFAM" id="SSF52058">
    <property type="entry name" value="L domain-like"/>
    <property type="match status" value="2"/>
</dbReference>
<feature type="chain" id="PRO_5029650072" description="Ig-like domain-containing protein" evidence="11">
    <location>
        <begin position="32"/>
        <end position="1309"/>
    </location>
</feature>
<evidence type="ECO:0000256" key="5">
    <source>
        <dbReference type="ARBA" id="ARBA00022737"/>
    </source>
</evidence>
<dbReference type="InterPro" id="IPR000483">
    <property type="entry name" value="Cys-rich_flank_reg_C"/>
</dbReference>
<name>A0A7M7MWV3_STRPU</name>
<dbReference type="Gene3D" id="3.80.10.10">
    <property type="entry name" value="Ribonuclease Inhibitor"/>
    <property type="match status" value="4"/>
</dbReference>
<dbReference type="InParanoid" id="A0A7M7MWV3"/>
<dbReference type="GO" id="GO:0005737">
    <property type="term" value="C:cytoplasm"/>
    <property type="evidence" value="ECO:0007669"/>
    <property type="project" value="UniProtKB-SubCell"/>
</dbReference>
<keyword evidence="6" id="KW-1015">Disulfide bond</keyword>
<dbReference type="Pfam" id="PF13855">
    <property type="entry name" value="LRR_8"/>
    <property type="match status" value="4"/>
</dbReference>
<dbReference type="KEGG" id="spu:580332"/>
<dbReference type="SMART" id="SM00369">
    <property type="entry name" value="LRR_TYP"/>
    <property type="match status" value="16"/>
</dbReference>
<dbReference type="PROSITE" id="PS51450">
    <property type="entry name" value="LRR"/>
    <property type="match status" value="5"/>
</dbReference>
<dbReference type="PRINTS" id="PR00019">
    <property type="entry name" value="LEURICHRPT"/>
</dbReference>
<evidence type="ECO:0000256" key="9">
    <source>
        <dbReference type="SAM" id="MobiDB-lite"/>
    </source>
</evidence>
<feature type="compositionally biased region" description="Polar residues" evidence="9">
    <location>
        <begin position="881"/>
        <end position="905"/>
    </location>
</feature>
<evidence type="ECO:0000256" key="6">
    <source>
        <dbReference type="ARBA" id="ARBA00023157"/>
    </source>
</evidence>
<evidence type="ECO:0000256" key="7">
    <source>
        <dbReference type="ARBA" id="ARBA00023180"/>
    </source>
</evidence>